<dbReference type="InParanoid" id="A0A3G9JTQ9"/>
<keyword evidence="8 10" id="KW-0472">Membrane</keyword>
<dbReference type="Pfam" id="PF00005">
    <property type="entry name" value="ABC_tran"/>
    <property type="match status" value="1"/>
</dbReference>
<dbReference type="Pfam" id="PF00664">
    <property type="entry name" value="ABC_membrane"/>
    <property type="match status" value="1"/>
</dbReference>
<comment type="subcellular location">
    <subcellularLocation>
        <location evidence="1">Cell membrane</location>
        <topology evidence="1">Multi-pass membrane protein</topology>
    </subcellularLocation>
</comment>
<feature type="transmembrane region" description="Helical" evidence="10">
    <location>
        <begin position="177"/>
        <end position="194"/>
    </location>
</feature>
<feature type="compositionally biased region" description="Basic residues" evidence="9">
    <location>
        <begin position="1"/>
        <end position="10"/>
    </location>
</feature>
<dbReference type="PANTHER" id="PTHR43394:SF1">
    <property type="entry name" value="ATP-BINDING CASSETTE SUB-FAMILY B MEMBER 10, MITOCHONDRIAL"/>
    <property type="match status" value="1"/>
</dbReference>
<dbReference type="PROSITE" id="PS00211">
    <property type="entry name" value="ABC_TRANSPORTER_1"/>
    <property type="match status" value="1"/>
</dbReference>
<dbReference type="EMBL" id="AP019309">
    <property type="protein sequence ID" value="BBH26304.1"/>
    <property type="molecule type" value="Genomic_DNA"/>
</dbReference>
<evidence type="ECO:0000313" key="14">
    <source>
        <dbReference type="Proteomes" id="UP000268059"/>
    </source>
</evidence>
<dbReference type="PROSITE" id="PS50893">
    <property type="entry name" value="ABC_TRANSPORTER_2"/>
    <property type="match status" value="1"/>
</dbReference>
<evidence type="ECO:0000256" key="9">
    <source>
        <dbReference type="SAM" id="MobiDB-lite"/>
    </source>
</evidence>
<organism evidence="13 14">
    <name type="scientific">Intestinibaculum porci</name>
    <dbReference type="NCBI Taxonomy" id="2487118"/>
    <lineage>
        <taxon>Bacteria</taxon>
        <taxon>Bacillati</taxon>
        <taxon>Bacillota</taxon>
        <taxon>Erysipelotrichia</taxon>
        <taxon>Erysipelotrichales</taxon>
        <taxon>Erysipelotrichaceae</taxon>
        <taxon>Intestinibaculum</taxon>
    </lineage>
</organism>
<evidence type="ECO:0000256" key="2">
    <source>
        <dbReference type="ARBA" id="ARBA00022448"/>
    </source>
</evidence>
<dbReference type="CDD" id="cd03254">
    <property type="entry name" value="ABCC_Glucan_exporter_like"/>
    <property type="match status" value="1"/>
</dbReference>
<dbReference type="OrthoDB" id="9762778at2"/>
<dbReference type="SUPFAM" id="SSF90123">
    <property type="entry name" value="ABC transporter transmembrane region"/>
    <property type="match status" value="1"/>
</dbReference>
<dbReference type="FunFam" id="3.40.50.300:FF:000287">
    <property type="entry name" value="Multidrug ABC transporter ATP-binding protein"/>
    <property type="match status" value="1"/>
</dbReference>
<dbReference type="Proteomes" id="UP000268059">
    <property type="component" value="Chromosome"/>
</dbReference>
<dbReference type="KEGG" id="ebm:SG0102_12380"/>
<sequence>MSDNRRRRNNAPKGGPHAGVSRSGEKAKDFSGTFKKLIRYLRPYYAALIAVIVTAIGSTIFSIVGPKILAKATDKLSSGIMAKVKNTGGIDFTYITRILLICATLYLVSMLFSYIQGWITATVSQKVAYNLRKDISEKMDRLPLSYFDRHSSGDILSRVTNDIDTIATSLNQSMSQIITSTTMVIGILAMMLSISWQMTIISLLTLPVTLTVLGQIMKRSQKFYIAQQNSLGDVDGHIEEMYGGHQIVKAFNGEADAVNTFDKYNNELYDSGWKSQFFGSLMMPVTQLIGNFGYVAVCIVGGFLATGDIITVGDIQAFIQYVRSFNQPIAQVAQIMNMLQSTAAASERVFEFLDAQEMVEDKALVSRSEVDAMKGAVTFADVHFGYNPDKIIINDFNLHVHAGQKVAIVGPTGAGKTTIIKLLMRFYELNGGEIMIDGKNITDMKREDLRSMFGMVLQDTWLFNGTIKENLKYGNLDATDEEIKQACDNAYATHFIEQMPEGFDTMINEESNNISAGQKQLLTIARAFVKDPKILILDEATSSVDTRTELLIQNGMDKLMEGRTSFVIAHRLSTIRDANTIIVLKDGDIVEIGNHQQLLAKHGFYADLYQSQFERSV</sequence>
<evidence type="ECO:0000256" key="8">
    <source>
        <dbReference type="ARBA" id="ARBA00023136"/>
    </source>
</evidence>
<feature type="region of interest" description="Disordered" evidence="9">
    <location>
        <begin position="1"/>
        <end position="26"/>
    </location>
</feature>
<dbReference type="AlphaFoldDB" id="A0A3G9JTQ9"/>
<evidence type="ECO:0000256" key="5">
    <source>
        <dbReference type="ARBA" id="ARBA00022741"/>
    </source>
</evidence>
<keyword evidence="4 10" id="KW-0812">Transmembrane</keyword>
<feature type="domain" description="ABC transmembrane type-1" evidence="12">
    <location>
        <begin position="49"/>
        <end position="341"/>
    </location>
</feature>
<evidence type="ECO:0000256" key="4">
    <source>
        <dbReference type="ARBA" id="ARBA00022692"/>
    </source>
</evidence>
<dbReference type="InterPro" id="IPR027417">
    <property type="entry name" value="P-loop_NTPase"/>
</dbReference>
<dbReference type="FunFam" id="1.20.1560.10:FF:000011">
    <property type="entry name" value="Multidrug ABC transporter ATP-binding protein"/>
    <property type="match status" value="1"/>
</dbReference>
<evidence type="ECO:0000256" key="1">
    <source>
        <dbReference type="ARBA" id="ARBA00004651"/>
    </source>
</evidence>
<dbReference type="RefSeq" id="WP_125119191.1">
    <property type="nucleotide sequence ID" value="NZ_AP019309.1"/>
</dbReference>
<dbReference type="Gene3D" id="1.20.1560.10">
    <property type="entry name" value="ABC transporter type 1, transmembrane domain"/>
    <property type="match status" value="1"/>
</dbReference>
<gene>
    <name evidence="13" type="ORF">SG0102_12380</name>
</gene>
<keyword evidence="14" id="KW-1185">Reference proteome</keyword>
<dbReference type="InterPro" id="IPR036640">
    <property type="entry name" value="ABC1_TM_sf"/>
</dbReference>
<evidence type="ECO:0000256" key="7">
    <source>
        <dbReference type="ARBA" id="ARBA00022989"/>
    </source>
</evidence>
<evidence type="ECO:0000259" key="12">
    <source>
        <dbReference type="PROSITE" id="PS50929"/>
    </source>
</evidence>
<dbReference type="GO" id="GO:0005886">
    <property type="term" value="C:plasma membrane"/>
    <property type="evidence" value="ECO:0007669"/>
    <property type="project" value="UniProtKB-SubCell"/>
</dbReference>
<evidence type="ECO:0000256" key="6">
    <source>
        <dbReference type="ARBA" id="ARBA00022840"/>
    </source>
</evidence>
<dbReference type="CDD" id="cd18547">
    <property type="entry name" value="ABC_6TM_Tm288_like"/>
    <property type="match status" value="1"/>
</dbReference>
<dbReference type="Gene3D" id="3.40.50.300">
    <property type="entry name" value="P-loop containing nucleotide triphosphate hydrolases"/>
    <property type="match status" value="1"/>
</dbReference>
<keyword evidence="3" id="KW-1003">Cell membrane</keyword>
<keyword evidence="7 10" id="KW-1133">Transmembrane helix</keyword>
<dbReference type="InterPro" id="IPR011527">
    <property type="entry name" value="ABC1_TM_dom"/>
</dbReference>
<dbReference type="FunCoup" id="A0A3G9JTQ9">
    <property type="interactions" value="308"/>
</dbReference>
<keyword evidence="2" id="KW-0813">Transport</keyword>
<feature type="domain" description="ABC transporter" evidence="11">
    <location>
        <begin position="377"/>
        <end position="611"/>
    </location>
</feature>
<dbReference type="SMART" id="SM00382">
    <property type="entry name" value="AAA"/>
    <property type="match status" value="1"/>
</dbReference>
<keyword evidence="6" id="KW-0067">ATP-binding</keyword>
<accession>A0A3G9JTQ9</accession>
<protein>
    <submittedName>
        <fullName evidence="13">ABC transporter</fullName>
    </submittedName>
</protein>
<name>A0A3G9JTQ9_9FIRM</name>
<reference evidence="13 14" key="1">
    <citation type="submission" date="2018-11" db="EMBL/GenBank/DDBJ databases">
        <title>Novel Erysipelotrichaceae bacterium isolated from small intestine of a swine.</title>
        <authorList>
            <person name="Kim J.S."/>
            <person name="Choe H."/>
            <person name="Lee Y.R."/>
            <person name="Kim K.M."/>
            <person name="Park D.S."/>
        </authorList>
    </citation>
    <scope>NUCLEOTIDE SEQUENCE [LARGE SCALE GENOMIC DNA]</scope>
    <source>
        <strain evidence="13 14">SG0102</strain>
    </source>
</reference>
<evidence type="ECO:0000313" key="13">
    <source>
        <dbReference type="EMBL" id="BBH26304.1"/>
    </source>
</evidence>
<dbReference type="InterPro" id="IPR003593">
    <property type="entry name" value="AAA+_ATPase"/>
</dbReference>
<keyword evidence="5" id="KW-0547">Nucleotide-binding</keyword>
<dbReference type="GO" id="GO:0016887">
    <property type="term" value="F:ATP hydrolysis activity"/>
    <property type="evidence" value="ECO:0007669"/>
    <property type="project" value="InterPro"/>
</dbReference>
<dbReference type="InterPro" id="IPR039421">
    <property type="entry name" value="Type_1_exporter"/>
</dbReference>
<dbReference type="InterPro" id="IPR017871">
    <property type="entry name" value="ABC_transporter-like_CS"/>
</dbReference>
<feature type="transmembrane region" description="Helical" evidence="10">
    <location>
        <begin position="44"/>
        <end position="64"/>
    </location>
</feature>
<dbReference type="PROSITE" id="PS50929">
    <property type="entry name" value="ABC_TM1F"/>
    <property type="match status" value="1"/>
</dbReference>
<evidence type="ECO:0000256" key="10">
    <source>
        <dbReference type="SAM" id="Phobius"/>
    </source>
</evidence>
<dbReference type="InterPro" id="IPR003439">
    <property type="entry name" value="ABC_transporter-like_ATP-bd"/>
</dbReference>
<feature type="transmembrane region" description="Helical" evidence="10">
    <location>
        <begin position="200"/>
        <end position="217"/>
    </location>
</feature>
<proteinExistence type="predicted"/>
<dbReference type="PANTHER" id="PTHR43394">
    <property type="entry name" value="ATP-DEPENDENT PERMEASE MDL1, MITOCHONDRIAL"/>
    <property type="match status" value="1"/>
</dbReference>
<feature type="transmembrane region" description="Helical" evidence="10">
    <location>
        <begin position="94"/>
        <end position="115"/>
    </location>
</feature>
<dbReference type="GO" id="GO:0015421">
    <property type="term" value="F:ABC-type oligopeptide transporter activity"/>
    <property type="evidence" value="ECO:0007669"/>
    <property type="project" value="TreeGrafter"/>
</dbReference>
<dbReference type="SUPFAM" id="SSF52540">
    <property type="entry name" value="P-loop containing nucleoside triphosphate hydrolases"/>
    <property type="match status" value="1"/>
</dbReference>
<dbReference type="GO" id="GO:0005524">
    <property type="term" value="F:ATP binding"/>
    <property type="evidence" value="ECO:0007669"/>
    <property type="project" value="UniProtKB-KW"/>
</dbReference>
<evidence type="ECO:0000259" key="11">
    <source>
        <dbReference type="PROSITE" id="PS50893"/>
    </source>
</evidence>
<evidence type="ECO:0000256" key="3">
    <source>
        <dbReference type="ARBA" id="ARBA00022475"/>
    </source>
</evidence>